<evidence type="ECO:0000313" key="4">
    <source>
        <dbReference type="Proteomes" id="UP001161691"/>
    </source>
</evidence>
<reference evidence="3" key="1">
    <citation type="submission" date="2023-04" db="EMBL/GenBank/DDBJ databases">
        <title>Comparative genomic analysis of Cohnella hashimotonis sp. nov., isolated from the International Space Station.</title>
        <authorList>
            <person name="Venkateswaran K."/>
            <person name="Simpson A."/>
        </authorList>
    </citation>
    <scope>NUCLEOTIDE SEQUENCE</scope>
    <source>
        <strain evidence="3">F6_2S_P_1</strain>
    </source>
</reference>
<gene>
    <name evidence="3" type="ORF">KB449_28780</name>
</gene>
<dbReference type="InterPro" id="IPR014347">
    <property type="entry name" value="Tautomerase/MIF_sf"/>
</dbReference>
<keyword evidence="1" id="KW-0413">Isomerase</keyword>
<accession>A0ABT6TQ35</accession>
<protein>
    <submittedName>
        <fullName evidence="3">Tautomerase family protein</fullName>
    </submittedName>
</protein>
<evidence type="ECO:0000313" key="3">
    <source>
        <dbReference type="EMBL" id="MDI4648967.1"/>
    </source>
</evidence>
<organism evidence="3 4">
    <name type="scientific">Cohnella hashimotonis</name>
    <dbReference type="NCBI Taxonomy" id="2826895"/>
    <lineage>
        <taxon>Bacteria</taxon>
        <taxon>Bacillati</taxon>
        <taxon>Bacillota</taxon>
        <taxon>Bacilli</taxon>
        <taxon>Bacillales</taxon>
        <taxon>Paenibacillaceae</taxon>
        <taxon>Cohnella</taxon>
    </lineage>
</organism>
<dbReference type="SUPFAM" id="SSF55331">
    <property type="entry name" value="Tautomerase/MIF"/>
    <property type="match status" value="1"/>
</dbReference>
<dbReference type="RefSeq" id="WP_282911639.1">
    <property type="nucleotide sequence ID" value="NZ_JAGRPV010000001.1"/>
</dbReference>
<comment type="caution">
    <text evidence="3">The sequence shown here is derived from an EMBL/GenBank/DDBJ whole genome shotgun (WGS) entry which is preliminary data.</text>
</comment>
<dbReference type="Gene3D" id="3.30.429.10">
    <property type="entry name" value="Macrophage Migration Inhibitory Factor"/>
    <property type="match status" value="1"/>
</dbReference>
<dbReference type="Proteomes" id="UP001161691">
    <property type="component" value="Unassembled WGS sequence"/>
</dbReference>
<keyword evidence="4" id="KW-1185">Reference proteome</keyword>
<evidence type="ECO:0000259" key="2">
    <source>
        <dbReference type="Pfam" id="PF01361"/>
    </source>
</evidence>
<proteinExistence type="predicted"/>
<feature type="domain" description="4-oxalocrotonate tautomerase-like" evidence="2">
    <location>
        <begin position="2"/>
        <end position="50"/>
    </location>
</feature>
<dbReference type="EMBL" id="JAGRPV010000001">
    <property type="protein sequence ID" value="MDI4648967.1"/>
    <property type="molecule type" value="Genomic_DNA"/>
</dbReference>
<dbReference type="Pfam" id="PF01361">
    <property type="entry name" value="Tautomerase"/>
    <property type="match status" value="1"/>
</dbReference>
<sequence>MPLITIRMYEGRTQEQKNELTEAFTREMARIIDRDPAFIKVEFNEVPIDDNAPEHLKKAKERQL</sequence>
<evidence type="ECO:0000256" key="1">
    <source>
        <dbReference type="ARBA" id="ARBA00023235"/>
    </source>
</evidence>
<dbReference type="InterPro" id="IPR004370">
    <property type="entry name" value="4-OT-like_dom"/>
</dbReference>
<name>A0ABT6TQ35_9BACL</name>